<comment type="caution">
    <text evidence="3">The sequence shown here is derived from an EMBL/GenBank/DDBJ whole genome shotgun (WGS) entry which is preliminary data.</text>
</comment>
<evidence type="ECO:0000313" key="4">
    <source>
        <dbReference type="Proteomes" id="UP001055247"/>
    </source>
</evidence>
<dbReference type="RefSeq" id="WP_066926615.1">
    <property type="nucleotide sequence ID" value="NZ_BPQO01000019.1"/>
</dbReference>
<keyword evidence="2" id="KW-0808">Transferase</keyword>
<reference evidence="3" key="2">
    <citation type="submission" date="2021-08" db="EMBL/GenBank/DDBJ databases">
        <authorList>
            <person name="Tani A."/>
            <person name="Ola A."/>
            <person name="Ogura Y."/>
            <person name="Katsura K."/>
            <person name="Hayashi T."/>
        </authorList>
    </citation>
    <scope>NUCLEOTIDE SEQUENCE</scope>
    <source>
        <strain evidence="3">DSM 16372</strain>
    </source>
</reference>
<dbReference type="InterPro" id="IPR004629">
    <property type="entry name" value="WecG_TagA_CpsF"/>
</dbReference>
<sequence>MSPQAPPRARWLGPRAPVLGLGVSAITFRDALDALDAFVRARRPHYVCITGVHGVIESRSDPQLRAIHEAAALVTPDGMPLVFMANRLGFGPVERVYGPDLMRAVCSDSPRRGYRHFLYGGAPGVAEGLAEVLRRRYAGIAVVGTHCPPFRPLTDAEDAAVVAEINAAKPDIVWVGLSTPKQERWMSAHLGRIDAPVMIGVGAAFDFLAGTKRQAPRWMQRSGLEWLFRLATEPRRLARRYASIVPRFLLLAGLQLARHALAGSRRGGRRDPEHGPARG</sequence>
<dbReference type="Proteomes" id="UP001055247">
    <property type="component" value="Unassembled WGS sequence"/>
</dbReference>
<dbReference type="PANTHER" id="PTHR34136:SF1">
    <property type="entry name" value="UDP-N-ACETYL-D-MANNOSAMINURONIC ACID TRANSFERASE"/>
    <property type="match status" value="1"/>
</dbReference>
<organism evidence="3 4">
    <name type="scientific">Methylobacterium hispanicum</name>
    <dbReference type="NCBI Taxonomy" id="270350"/>
    <lineage>
        <taxon>Bacteria</taxon>
        <taxon>Pseudomonadati</taxon>
        <taxon>Pseudomonadota</taxon>
        <taxon>Alphaproteobacteria</taxon>
        <taxon>Hyphomicrobiales</taxon>
        <taxon>Methylobacteriaceae</taxon>
        <taxon>Methylobacterium</taxon>
    </lineage>
</organism>
<protein>
    <submittedName>
        <fullName evidence="3">N-acetylglucosaminyldiphosphoundecaprenol N-acetyl-beta-D-mannosaminyltransferase</fullName>
    </submittedName>
</protein>
<reference evidence="3" key="1">
    <citation type="journal article" date="2016" name="Front. Microbiol.">
        <title>Genome Sequence of the Piezophilic, Mesophilic Sulfate-Reducing Bacterium Desulfovibrio indicus J2T.</title>
        <authorList>
            <person name="Cao J."/>
            <person name="Maignien L."/>
            <person name="Shao Z."/>
            <person name="Alain K."/>
            <person name="Jebbar M."/>
        </authorList>
    </citation>
    <scope>NUCLEOTIDE SEQUENCE</scope>
    <source>
        <strain evidence="3">DSM 16372</strain>
    </source>
</reference>
<name>A0AAV4ZQY0_9HYPH</name>
<dbReference type="AlphaFoldDB" id="A0AAV4ZQY0"/>
<dbReference type="Pfam" id="PF03808">
    <property type="entry name" value="Glyco_tran_WecG"/>
    <property type="match status" value="1"/>
</dbReference>
<accession>A0AAV4ZQY0</accession>
<gene>
    <name evidence="3" type="primary">tarA_1</name>
    <name evidence="3" type="ORF">BHAOGJBA_4128</name>
</gene>
<keyword evidence="4" id="KW-1185">Reference proteome</keyword>
<dbReference type="EMBL" id="BPQO01000019">
    <property type="protein sequence ID" value="GJD90587.1"/>
    <property type="molecule type" value="Genomic_DNA"/>
</dbReference>
<dbReference type="CDD" id="cd06533">
    <property type="entry name" value="Glyco_transf_WecG_TagA"/>
    <property type="match status" value="1"/>
</dbReference>
<dbReference type="PANTHER" id="PTHR34136">
    <property type="match status" value="1"/>
</dbReference>
<dbReference type="NCBIfam" id="TIGR00696">
    <property type="entry name" value="wecG_tagA_cpsF"/>
    <property type="match status" value="1"/>
</dbReference>
<evidence type="ECO:0000313" key="3">
    <source>
        <dbReference type="EMBL" id="GJD90587.1"/>
    </source>
</evidence>
<evidence type="ECO:0000256" key="1">
    <source>
        <dbReference type="ARBA" id="ARBA00022676"/>
    </source>
</evidence>
<dbReference type="GO" id="GO:0016758">
    <property type="term" value="F:hexosyltransferase activity"/>
    <property type="evidence" value="ECO:0007669"/>
    <property type="project" value="TreeGrafter"/>
</dbReference>
<evidence type="ECO:0000256" key="2">
    <source>
        <dbReference type="ARBA" id="ARBA00022679"/>
    </source>
</evidence>
<keyword evidence="1" id="KW-0328">Glycosyltransferase</keyword>
<proteinExistence type="predicted"/>